<comment type="caution">
    <text evidence="11">The sequence shown here is derived from an EMBL/GenBank/DDBJ whole genome shotgun (WGS) entry which is preliminary data.</text>
</comment>
<feature type="binding site" evidence="5 7">
    <location>
        <position position="282"/>
    </location>
    <ligand>
        <name>NAD(+)</name>
        <dbReference type="ChEBI" id="CHEBI:57540"/>
    </ligand>
</feature>
<feature type="domain" description="S-adenosyl-L-homocysteine hydrolase NAD binding" evidence="10">
    <location>
        <begin position="230"/>
        <end position="389"/>
    </location>
</feature>
<dbReference type="InterPro" id="IPR000043">
    <property type="entry name" value="Adenosylhomocysteinase-like"/>
</dbReference>
<dbReference type="Proteomes" id="UP000241206">
    <property type="component" value="Unassembled WGS sequence"/>
</dbReference>
<feature type="binding site" evidence="5 7">
    <location>
        <begin position="338"/>
        <end position="340"/>
    </location>
    <ligand>
        <name>NAD(+)</name>
        <dbReference type="ChEBI" id="CHEBI:57540"/>
    </ligand>
</feature>
<feature type="binding site" evidence="7">
    <location>
        <begin position="261"/>
        <end position="266"/>
    </location>
    <ligand>
        <name>NAD(+)</name>
        <dbReference type="ChEBI" id="CHEBI:57540"/>
    </ligand>
</feature>
<keyword evidence="4 5" id="KW-0520">NAD</keyword>
<comment type="pathway">
    <text evidence="5 8">Amino-acid biosynthesis; L-homocysteine biosynthesis; L-homocysteine from S-adenosyl-L-homocysteine: step 1/1.</text>
</comment>
<evidence type="ECO:0000313" key="12">
    <source>
        <dbReference type="Proteomes" id="UP000241206"/>
    </source>
</evidence>
<dbReference type="RefSeq" id="WP_107394895.1">
    <property type="nucleotide sequence ID" value="NZ_PHHF01000044.1"/>
</dbReference>
<dbReference type="SMART" id="SM00997">
    <property type="entry name" value="AdoHcyase_NAD"/>
    <property type="match status" value="1"/>
</dbReference>
<dbReference type="InterPro" id="IPR042172">
    <property type="entry name" value="Adenosylhomocyst_ase-like_sf"/>
</dbReference>
<dbReference type="GO" id="GO:0006730">
    <property type="term" value="P:one-carbon metabolic process"/>
    <property type="evidence" value="ECO:0007669"/>
    <property type="project" value="UniProtKB-UniRule"/>
</dbReference>
<evidence type="ECO:0000259" key="10">
    <source>
        <dbReference type="SMART" id="SM00997"/>
    </source>
</evidence>
<organism evidence="11 12">
    <name type="scientific">Edaphosphingomonas fennica</name>
    <dbReference type="NCBI Taxonomy" id="114404"/>
    <lineage>
        <taxon>Bacteria</taxon>
        <taxon>Pseudomonadati</taxon>
        <taxon>Pseudomonadota</taxon>
        <taxon>Alphaproteobacteria</taxon>
        <taxon>Sphingomonadales</taxon>
        <taxon>Rhizorhabdaceae</taxon>
        <taxon>Edaphosphingomonas</taxon>
    </lineage>
</organism>
<comment type="subcellular location">
    <subcellularLocation>
        <location evidence="5">Cytoplasm</location>
    </subcellularLocation>
</comment>
<dbReference type="NCBIfam" id="TIGR00936">
    <property type="entry name" value="ahcY"/>
    <property type="match status" value="1"/>
</dbReference>
<evidence type="ECO:0000256" key="1">
    <source>
        <dbReference type="ARBA" id="ARBA00007122"/>
    </source>
</evidence>
<dbReference type="Gene3D" id="3.40.50.720">
    <property type="entry name" value="NAD(P)-binding Rossmann-like Domain"/>
    <property type="match status" value="1"/>
</dbReference>
<dbReference type="SMART" id="SM00996">
    <property type="entry name" value="AdoHcyase"/>
    <property type="match status" value="1"/>
</dbReference>
<sequence length="469" mass="51242">MATLPAESFTDYLVHDISLAAFGRKEIEIAETEMPGLMALRKEYGPSQPLKGARITGSLHMTIQTAVLIETLVHLGAEVRWASCNIFSTQDHAAAAIAAQGIPVFAVKGETLEEYWDYVIRIFDWGDTTANMILDDGGDATMFALWGARVEAGEALFTPSNEEEEIFVATLKRFLAERPGYLTETVKAIKGVSEETTTGVHRLYELAKKGKLPFPAINVNDSVTKSKFDNLYGCKESLVDAIRRATDVMLAGKVACVAGFGDVGKGSAASLRNGGARVLVTEIDPICALQAAMEGYEVVTMEEAATRADIFVTATGNEDVITVDHMRAMKNMAIVCNIGHFDSEIQIAGLNNMKWTEIKPQVDEVQFADGKKIIVLAKGRLVNLGCATGHPSFVMSSSFTNQVLAQIELWTKSNEYKNEVYVLPKHLDEKVAALHLEKLGVKLSKLTPKQAAYIGVTPEGPFKPDHYRY</sequence>
<name>A0A2T4HYF7_9SPHN</name>
<accession>A0A2T4HYF7</accession>
<feature type="binding site" evidence="5 6">
    <location>
        <position position="136"/>
    </location>
    <ligand>
        <name>substrate</name>
    </ligand>
</feature>
<dbReference type="GO" id="GO:0033353">
    <property type="term" value="P:S-adenosylmethionine cycle"/>
    <property type="evidence" value="ECO:0007669"/>
    <property type="project" value="TreeGrafter"/>
</dbReference>
<dbReference type="InterPro" id="IPR015878">
    <property type="entry name" value="Ado_hCys_hydrolase_NAD-bd"/>
</dbReference>
<comment type="cofactor">
    <cofactor evidence="5 7 8">
        <name>NAD(+)</name>
        <dbReference type="ChEBI" id="CHEBI:57540"/>
    </cofactor>
    <text evidence="5 7 8">Binds 1 NAD(+) per subunit.</text>
</comment>
<evidence type="ECO:0000256" key="8">
    <source>
        <dbReference type="RuleBase" id="RU000548"/>
    </source>
</evidence>
<gene>
    <name evidence="5" type="primary">ahcY</name>
    <name evidence="11" type="ORF">CV103_10585</name>
</gene>
<feature type="binding site" evidence="5 6">
    <location>
        <position position="225"/>
    </location>
    <ligand>
        <name>substrate</name>
    </ligand>
</feature>
<dbReference type="CDD" id="cd00401">
    <property type="entry name" value="SAHH"/>
    <property type="match status" value="1"/>
</dbReference>
<feature type="binding site" evidence="5 7">
    <location>
        <position position="383"/>
    </location>
    <ligand>
        <name>NAD(+)</name>
        <dbReference type="ChEBI" id="CHEBI:57540"/>
    </ligand>
</feature>
<proteinExistence type="inferred from homology"/>
<evidence type="ECO:0000256" key="6">
    <source>
        <dbReference type="PIRSR" id="PIRSR001109-1"/>
    </source>
</evidence>
<dbReference type="Pfam" id="PF05221">
    <property type="entry name" value="AdoHcyase"/>
    <property type="match status" value="1"/>
</dbReference>
<dbReference type="PROSITE" id="PS00739">
    <property type="entry name" value="ADOHCYASE_2"/>
    <property type="match status" value="1"/>
</dbReference>
<dbReference type="SUPFAM" id="SSF51735">
    <property type="entry name" value="NAD(P)-binding Rossmann-fold domains"/>
    <property type="match status" value="1"/>
</dbReference>
<feature type="binding site" evidence="5 6">
    <location>
        <position position="229"/>
    </location>
    <ligand>
        <name>substrate</name>
    </ligand>
</feature>
<feature type="binding site" evidence="5">
    <location>
        <position position="230"/>
    </location>
    <ligand>
        <name>NAD(+)</name>
        <dbReference type="ChEBI" id="CHEBI:57540"/>
    </ligand>
</feature>
<protein>
    <recommendedName>
        <fullName evidence="5">Adenosylhomocysteinase</fullName>
        <ecNumber evidence="5">3.13.2.1</ecNumber>
    </recommendedName>
    <alternativeName>
        <fullName evidence="5">S-adenosyl-L-homocysteine hydrolase</fullName>
        <shortName evidence="5">AdoHcyase</shortName>
    </alternativeName>
</protein>
<keyword evidence="2 5" id="KW-0554">One-carbon metabolism</keyword>
<keyword evidence="12" id="KW-1185">Reference proteome</keyword>
<evidence type="ECO:0000256" key="4">
    <source>
        <dbReference type="ARBA" id="ARBA00023027"/>
    </source>
</evidence>
<dbReference type="Gene3D" id="3.40.50.1480">
    <property type="entry name" value="Adenosylhomocysteinase-like"/>
    <property type="match status" value="1"/>
</dbReference>
<dbReference type="NCBIfam" id="NF004005">
    <property type="entry name" value="PRK05476.2-3"/>
    <property type="match status" value="1"/>
</dbReference>
<dbReference type="InterPro" id="IPR036291">
    <property type="entry name" value="NAD(P)-bd_dom_sf"/>
</dbReference>
<evidence type="ECO:0000256" key="7">
    <source>
        <dbReference type="PIRSR" id="PIRSR001109-2"/>
    </source>
</evidence>
<comment type="function">
    <text evidence="5">May play a key role in the regulation of the intracellular concentration of adenosylhomocysteine.</text>
</comment>
<dbReference type="GO" id="GO:0004013">
    <property type="term" value="F:adenosylhomocysteinase activity"/>
    <property type="evidence" value="ECO:0007669"/>
    <property type="project" value="UniProtKB-UniRule"/>
</dbReference>
<feature type="binding site" evidence="5 7">
    <location>
        <begin position="196"/>
        <end position="198"/>
    </location>
    <ligand>
        <name>NAD(+)</name>
        <dbReference type="ChEBI" id="CHEBI:57540"/>
    </ligand>
</feature>
<dbReference type="PANTHER" id="PTHR23420:SF0">
    <property type="entry name" value="ADENOSYLHOMOCYSTEINASE"/>
    <property type="match status" value="1"/>
</dbReference>
<dbReference type="FunFam" id="3.40.50.720:FF:000004">
    <property type="entry name" value="Adenosylhomocysteinase"/>
    <property type="match status" value="1"/>
</dbReference>
<evidence type="ECO:0000313" key="11">
    <source>
        <dbReference type="EMBL" id="PTD21125.1"/>
    </source>
</evidence>
<comment type="similarity">
    <text evidence="1 5 9">Belongs to the adenosylhomocysteinase family.</text>
</comment>
<evidence type="ECO:0000256" key="5">
    <source>
        <dbReference type="HAMAP-Rule" id="MF_00563"/>
    </source>
</evidence>
<dbReference type="GO" id="GO:0005829">
    <property type="term" value="C:cytosol"/>
    <property type="evidence" value="ECO:0007669"/>
    <property type="project" value="TreeGrafter"/>
</dbReference>
<dbReference type="PROSITE" id="PS00738">
    <property type="entry name" value="ADOHCYASE_1"/>
    <property type="match status" value="1"/>
</dbReference>
<dbReference type="InterPro" id="IPR020082">
    <property type="entry name" value="S-Ado-L-homoCys_hydrolase_CS"/>
</dbReference>
<evidence type="ECO:0000256" key="2">
    <source>
        <dbReference type="ARBA" id="ARBA00022563"/>
    </source>
</evidence>
<dbReference type="AlphaFoldDB" id="A0A2T4HYF7"/>
<dbReference type="HAMAP" id="MF_00563">
    <property type="entry name" value="AdoHcyase"/>
    <property type="match status" value="1"/>
</dbReference>
<dbReference type="PIRSF" id="PIRSF001109">
    <property type="entry name" value="Ad_hcy_hydrolase"/>
    <property type="match status" value="1"/>
</dbReference>
<dbReference type="GO" id="GO:0071269">
    <property type="term" value="P:L-homocysteine biosynthetic process"/>
    <property type="evidence" value="ECO:0007669"/>
    <property type="project" value="UniProtKB-UniRule"/>
</dbReference>
<feature type="binding site" evidence="5 6">
    <location>
        <position position="62"/>
    </location>
    <ligand>
        <name>substrate</name>
    </ligand>
</feature>
<reference evidence="11 12" key="1">
    <citation type="submission" date="2017-11" db="EMBL/GenBank/DDBJ databases">
        <title>Sphingomonas oleivorans sp. nov., isolated from oil-contaminated soil.</title>
        <authorList>
            <person name="Wang L."/>
            <person name="Chen L."/>
        </authorList>
    </citation>
    <scope>NUCLEOTIDE SEQUENCE [LARGE SCALE GENOMIC DNA]</scope>
    <source>
        <strain evidence="11 12">K101</strain>
    </source>
</reference>
<keyword evidence="3 5" id="KW-0378">Hydrolase</keyword>
<dbReference type="UniPathway" id="UPA00314">
    <property type="reaction ID" value="UER00076"/>
</dbReference>
<feature type="binding site" evidence="5">
    <location>
        <begin position="259"/>
        <end position="264"/>
    </location>
    <ligand>
        <name>NAD(+)</name>
        <dbReference type="ChEBI" id="CHEBI:57540"/>
    </ligand>
</feature>
<dbReference type="Pfam" id="PF00670">
    <property type="entry name" value="AdoHcyase_NAD"/>
    <property type="match status" value="1"/>
</dbReference>
<evidence type="ECO:0000256" key="9">
    <source>
        <dbReference type="RuleBase" id="RU004166"/>
    </source>
</evidence>
<feature type="binding site" evidence="5">
    <location>
        <position position="317"/>
    </location>
    <ligand>
        <name>NAD(+)</name>
        <dbReference type="ChEBI" id="CHEBI:57540"/>
    </ligand>
</feature>
<keyword evidence="5" id="KW-0963">Cytoplasm</keyword>
<comment type="catalytic activity">
    <reaction evidence="5 8">
        <text>S-adenosyl-L-homocysteine + H2O = L-homocysteine + adenosine</text>
        <dbReference type="Rhea" id="RHEA:21708"/>
        <dbReference type="ChEBI" id="CHEBI:15377"/>
        <dbReference type="ChEBI" id="CHEBI:16335"/>
        <dbReference type="ChEBI" id="CHEBI:57856"/>
        <dbReference type="ChEBI" id="CHEBI:58199"/>
        <dbReference type="EC" id="3.13.2.1"/>
    </reaction>
</comment>
<dbReference type="EMBL" id="PHHF01000044">
    <property type="protein sequence ID" value="PTD21125.1"/>
    <property type="molecule type" value="Genomic_DNA"/>
</dbReference>
<feature type="binding site" evidence="7">
    <location>
        <position position="390"/>
    </location>
    <ligand>
        <name>NAD(+)</name>
        <dbReference type="ChEBI" id="CHEBI:57540"/>
    </ligand>
</feature>
<dbReference type="SUPFAM" id="SSF52283">
    <property type="entry name" value="Formate/glycerate dehydrogenase catalytic domain-like"/>
    <property type="match status" value="1"/>
</dbReference>
<dbReference type="PANTHER" id="PTHR23420">
    <property type="entry name" value="ADENOSYLHOMOCYSTEINASE"/>
    <property type="match status" value="1"/>
</dbReference>
<dbReference type="EC" id="3.13.2.1" evidence="5"/>
<feature type="binding site" evidence="5 6">
    <location>
        <position position="195"/>
    </location>
    <ligand>
        <name>substrate</name>
    </ligand>
</feature>
<evidence type="ECO:0000256" key="3">
    <source>
        <dbReference type="ARBA" id="ARBA00022801"/>
    </source>
</evidence>